<protein>
    <submittedName>
        <fullName evidence="1">Uncharacterized protein</fullName>
    </submittedName>
</protein>
<dbReference type="AlphaFoldDB" id="A0A1N7H4F9"/>
<dbReference type="EMBL" id="FTNR01000024">
    <property type="protein sequence ID" value="SIS19724.1"/>
    <property type="molecule type" value="Genomic_DNA"/>
</dbReference>
<accession>A0A1N7H4F9</accession>
<reference evidence="2" key="1">
    <citation type="submission" date="2017-01" db="EMBL/GenBank/DDBJ databases">
        <authorList>
            <person name="Varghese N."/>
            <person name="Submissions S."/>
        </authorList>
    </citation>
    <scope>NUCLEOTIDE SEQUENCE [LARGE SCALE GENOMIC DNA]</scope>
    <source>
        <strain evidence="2">type strain: HArc-</strain>
    </source>
</reference>
<evidence type="ECO:0000313" key="1">
    <source>
        <dbReference type="EMBL" id="SIS19724.1"/>
    </source>
</evidence>
<keyword evidence="2" id="KW-1185">Reference proteome</keyword>
<sequence length="69" mass="7431">MTNPLFSTYTQGENRVTSTLMAVLENINNQLAEDLLEAVLDESDTSLVTFENQLAGNGLVPDAGIRSST</sequence>
<proteinExistence type="predicted"/>
<name>A0A1N7H4F9_9EURY</name>
<dbReference type="Proteomes" id="UP000185936">
    <property type="component" value="Unassembled WGS sequence"/>
</dbReference>
<gene>
    <name evidence="1" type="ORF">SAMN05421752_12418</name>
</gene>
<dbReference type="RefSeq" id="WP_076610798.1">
    <property type="nucleotide sequence ID" value="NZ_FTNR01000024.1"/>
</dbReference>
<dbReference type="OrthoDB" id="258047at2157"/>
<organism evidence="1 2">
    <name type="scientific">Natronorubrum thiooxidans</name>
    <dbReference type="NCBI Taxonomy" id="308853"/>
    <lineage>
        <taxon>Archaea</taxon>
        <taxon>Methanobacteriati</taxon>
        <taxon>Methanobacteriota</taxon>
        <taxon>Stenosarchaea group</taxon>
        <taxon>Halobacteria</taxon>
        <taxon>Halobacteriales</taxon>
        <taxon>Natrialbaceae</taxon>
        <taxon>Natronorubrum</taxon>
    </lineage>
</organism>
<evidence type="ECO:0000313" key="2">
    <source>
        <dbReference type="Proteomes" id="UP000185936"/>
    </source>
</evidence>